<comment type="pathway">
    <text evidence="1 10">Phospholipid metabolism; phosphatidylglycerol biosynthesis; phosphatidylglycerol from CDP-diacylglycerol: step 1/2.</text>
</comment>
<evidence type="ECO:0000256" key="4">
    <source>
        <dbReference type="ARBA" id="ARBA00022679"/>
    </source>
</evidence>
<dbReference type="SMART" id="SM00155">
    <property type="entry name" value="PLDc"/>
    <property type="match status" value="2"/>
</dbReference>
<keyword evidence="5" id="KW-0677">Repeat</keyword>
<dbReference type="GO" id="GO:0005524">
    <property type="term" value="F:ATP binding"/>
    <property type="evidence" value="ECO:0007669"/>
    <property type="project" value="UniProtKB-KW"/>
</dbReference>
<evidence type="ECO:0000256" key="5">
    <source>
        <dbReference type="ARBA" id="ARBA00022737"/>
    </source>
</evidence>
<evidence type="ECO:0000256" key="3">
    <source>
        <dbReference type="ARBA" id="ARBA00022516"/>
    </source>
</evidence>
<dbReference type="PANTHER" id="PTHR12586">
    <property type="entry name" value="CDP-DIACYLGLYCEROL--SERINE O-PHOSPHATIDYLTRANSFERASE"/>
    <property type="match status" value="1"/>
</dbReference>
<dbReference type="UniPathway" id="UPA00084">
    <property type="reaction ID" value="UER00503"/>
</dbReference>
<gene>
    <name evidence="12" type="ORF">BDQ12DRAFT_236985</name>
</gene>
<dbReference type="EMBL" id="ML213612">
    <property type="protein sequence ID" value="TFK36676.1"/>
    <property type="molecule type" value="Genomic_DNA"/>
</dbReference>
<dbReference type="GO" id="GO:0005739">
    <property type="term" value="C:mitochondrion"/>
    <property type="evidence" value="ECO:0007669"/>
    <property type="project" value="UniProtKB-SubCell"/>
</dbReference>
<evidence type="ECO:0000256" key="10">
    <source>
        <dbReference type="RuleBase" id="RU365024"/>
    </source>
</evidence>
<evidence type="ECO:0000256" key="8">
    <source>
        <dbReference type="ARBA" id="ARBA00023264"/>
    </source>
</evidence>
<evidence type="ECO:0000259" key="11">
    <source>
        <dbReference type="PROSITE" id="PS50035"/>
    </source>
</evidence>
<comment type="function">
    <text evidence="10">Functions in the biosynthesis of the anionic phospholipids phosphatidylglycerol and cardiolipin.</text>
</comment>
<keyword evidence="8 10" id="KW-1208">Phospholipid metabolism</keyword>
<keyword evidence="3 10" id="KW-0444">Lipid biosynthesis</keyword>
<name>A0A5C3LX25_9AGAR</name>
<dbReference type="CDD" id="cd09135">
    <property type="entry name" value="PLDc_PGS1_euk_1"/>
    <property type="match status" value="1"/>
</dbReference>
<dbReference type="AlphaFoldDB" id="A0A5C3LX25"/>
<dbReference type="STRING" id="68775.A0A5C3LX25"/>
<keyword evidence="7 10" id="KW-0594">Phospholipid biosynthesis</keyword>
<dbReference type="InterPro" id="IPR001736">
    <property type="entry name" value="PLipase_D/transphosphatidylase"/>
</dbReference>
<feature type="domain" description="PLD phosphodiesterase" evidence="11">
    <location>
        <begin position="176"/>
        <end position="197"/>
    </location>
</feature>
<evidence type="ECO:0000256" key="9">
    <source>
        <dbReference type="ARBA" id="ARBA00048586"/>
    </source>
</evidence>
<dbReference type="OrthoDB" id="10250191at2759"/>
<keyword evidence="6 10" id="KW-0443">Lipid metabolism</keyword>
<comment type="catalytic activity">
    <reaction evidence="9 10">
        <text>a CDP-1,2-diacyl-sn-glycerol + sn-glycerol 3-phosphate = a 1,2-diacyl-sn-glycero-3-phospho-(1'-sn-glycero-3'-phosphate) + CMP + H(+)</text>
        <dbReference type="Rhea" id="RHEA:12593"/>
        <dbReference type="ChEBI" id="CHEBI:15378"/>
        <dbReference type="ChEBI" id="CHEBI:57597"/>
        <dbReference type="ChEBI" id="CHEBI:58332"/>
        <dbReference type="ChEBI" id="CHEBI:60110"/>
        <dbReference type="ChEBI" id="CHEBI:60377"/>
        <dbReference type="EC" id="2.7.8.5"/>
    </reaction>
</comment>
<dbReference type="SUPFAM" id="SSF56024">
    <property type="entry name" value="Phospholipase D/nuclease"/>
    <property type="match status" value="1"/>
</dbReference>
<keyword evidence="10" id="KW-0547">Nucleotide-binding</keyword>
<evidence type="ECO:0000313" key="13">
    <source>
        <dbReference type="Proteomes" id="UP000308652"/>
    </source>
</evidence>
<organism evidence="12 13">
    <name type="scientific">Crucibulum laeve</name>
    <dbReference type="NCBI Taxonomy" id="68775"/>
    <lineage>
        <taxon>Eukaryota</taxon>
        <taxon>Fungi</taxon>
        <taxon>Dikarya</taxon>
        <taxon>Basidiomycota</taxon>
        <taxon>Agaricomycotina</taxon>
        <taxon>Agaricomycetes</taxon>
        <taxon>Agaricomycetidae</taxon>
        <taxon>Agaricales</taxon>
        <taxon>Agaricineae</taxon>
        <taxon>Nidulariaceae</taxon>
        <taxon>Crucibulum</taxon>
    </lineage>
</organism>
<dbReference type="PANTHER" id="PTHR12586:SF1">
    <property type="entry name" value="CDP-DIACYLGLYCEROL--GLYCEROL-3-PHOSPHATE 3-PHOSPHATIDYLTRANSFERASE, MITOCHONDRIAL"/>
    <property type="match status" value="1"/>
</dbReference>
<keyword evidence="4 10" id="KW-0808">Transferase</keyword>
<sequence length="543" mass="61301">MLRISSTAARRTRAAHDELWCSAQRCRRFISISQLDPSIRDFTAALARKQPAFSISPNSIRILSKPPQFYDLLLDMIRRAERRIFISSLYIGSAESELISELRRALHEKSSLHLYLHLDLNRSTRPGASSTAKILLPLLKEYPTRVHVSMFRSPSLRGLLAKLVPPRFNEGWGTWHAKVYGVDDEIMISGANLNKSYFTNRQDRYLHFTDQHGLAQYCFNFLRIVAQFSFKLLPAEGSSIIQPHSYVQEDYVLQWLDPHTHPHRINQKAENAFTAFQSSHLQPSTLDSSSPPSTRDSNHAIIFPIIQAGQFNIREEETTFTLLFRHLNIIATAVRTRPLLDLTSGYFSLYKPYQDLILGSPYVDCKIVAAAPKANGFFGSNGISGRIPEGYTLYEQRFMKAVKKAGRLWKDATGGGGQGVQLSEWSKKGWTYHAKGIWLSPSPLSPPVLTLFGSTNLNSRSAHLDTELSFLMVIPSEPPAVSQRIDSSNLASDEDADSSAMSLRRGFAEETERIRCDAVPWEGGRRNVRFTTKLIVWLVKGML</sequence>
<dbReference type="CDD" id="cd09137">
    <property type="entry name" value="PLDc_PGS1_euk_2"/>
    <property type="match status" value="1"/>
</dbReference>
<evidence type="ECO:0000256" key="7">
    <source>
        <dbReference type="ARBA" id="ARBA00023209"/>
    </source>
</evidence>
<dbReference type="PROSITE" id="PS50035">
    <property type="entry name" value="PLD"/>
    <property type="match status" value="1"/>
</dbReference>
<evidence type="ECO:0000313" key="12">
    <source>
        <dbReference type="EMBL" id="TFK36676.1"/>
    </source>
</evidence>
<dbReference type="InterPro" id="IPR016270">
    <property type="entry name" value="PGS1"/>
</dbReference>
<evidence type="ECO:0000256" key="2">
    <source>
        <dbReference type="ARBA" id="ARBA00010682"/>
    </source>
</evidence>
<dbReference type="GO" id="GO:0032049">
    <property type="term" value="P:cardiolipin biosynthetic process"/>
    <property type="evidence" value="ECO:0007669"/>
    <property type="project" value="InterPro"/>
</dbReference>
<reference evidence="12 13" key="1">
    <citation type="journal article" date="2019" name="Nat. Ecol. Evol.">
        <title>Megaphylogeny resolves global patterns of mushroom evolution.</title>
        <authorList>
            <person name="Varga T."/>
            <person name="Krizsan K."/>
            <person name="Foldi C."/>
            <person name="Dima B."/>
            <person name="Sanchez-Garcia M."/>
            <person name="Sanchez-Ramirez S."/>
            <person name="Szollosi G.J."/>
            <person name="Szarkandi J.G."/>
            <person name="Papp V."/>
            <person name="Albert L."/>
            <person name="Andreopoulos W."/>
            <person name="Angelini C."/>
            <person name="Antonin V."/>
            <person name="Barry K.W."/>
            <person name="Bougher N.L."/>
            <person name="Buchanan P."/>
            <person name="Buyck B."/>
            <person name="Bense V."/>
            <person name="Catcheside P."/>
            <person name="Chovatia M."/>
            <person name="Cooper J."/>
            <person name="Damon W."/>
            <person name="Desjardin D."/>
            <person name="Finy P."/>
            <person name="Geml J."/>
            <person name="Haridas S."/>
            <person name="Hughes K."/>
            <person name="Justo A."/>
            <person name="Karasinski D."/>
            <person name="Kautmanova I."/>
            <person name="Kiss B."/>
            <person name="Kocsube S."/>
            <person name="Kotiranta H."/>
            <person name="LaButti K.M."/>
            <person name="Lechner B.E."/>
            <person name="Liimatainen K."/>
            <person name="Lipzen A."/>
            <person name="Lukacs Z."/>
            <person name="Mihaltcheva S."/>
            <person name="Morgado L.N."/>
            <person name="Niskanen T."/>
            <person name="Noordeloos M.E."/>
            <person name="Ohm R.A."/>
            <person name="Ortiz-Santana B."/>
            <person name="Ovrebo C."/>
            <person name="Racz N."/>
            <person name="Riley R."/>
            <person name="Savchenko A."/>
            <person name="Shiryaev A."/>
            <person name="Soop K."/>
            <person name="Spirin V."/>
            <person name="Szebenyi C."/>
            <person name="Tomsovsky M."/>
            <person name="Tulloss R.E."/>
            <person name="Uehling J."/>
            <person name="Grigoriev I.V."/>
            <person name="Vagvolgyi C."/>
            <person name="Papp T."/>
            <person name="Martin F.M."/>
            <person name="Miettinen O."/>
            <person name="Hibbett D.S."/>
            <person name="Nagy L.G."/>
        </authorList>
    </citation>
    <scope>NUCLEOTIDE SEQUENCE [LARGE SCALE GENOMIC DNA]</scope>
    <source>
        <strain evidence="12 13">CBS 166.37</strain>
    </source>
</reference>
<keyword evidence="10" id="KW-0067">ATP-binding</keyword>
<dbReference type="Gene3D" id="3.30.870.10">
    <property type="entry name" value="Endonuclease Chain A"/>
    <property type="match status" value="2"/>
</dbReference>
<comment type="subcellular location">
    <subcellularLocation>
        <location evidence="10">Mitochondrion</location>
    </subcellularLocation>
</comment>
<comment type="similarity">
    <text evidence="2 10">Belongs to the CDP-alcohol phosphatidyltransferase class-II family.</text>
</comment>
<keyword evidence="10" id="KW-0496">Mitochondrion</keyword>
<evidence type="ECO:0000256" key="1">
    <source>
        <dbReference type="ARBA" id="ARBA00005042"/>
    </source>
</evidence>
<keyword evidence="13" id="KW-1185">Reference proteome</keyword>
<dbReference type="EC" id="2.7.8.5" evidence="10"/>
<dbReference type="GO" id="GO:0008444">
    <property type="term" value="F:CDP-diacylglycerol-glycerol-3-phosphate 3-phosphatidyltransferase activity"/>
    <property type="evidence" value="ECO:0007669"/>
    <property type="project" value="UniProtKB-EC"/>
</dbReference>
<accession>A0A5C3LX25</accession>
<evidence type="ECO:0000256" key="6">
    <source>
        <dbReference type="ARBA" id="ARBA00023098"/>
    </source>
</evidence>
<dbReference type="Proteomes" id="UP000308652">
    <property type="component" value="Unassembled WGS sequence"/>
</dbReference>
<proteinExistence type="inferred from homology"/>
<protein>
    <recommendedName>
        <fullName evidence="10">CDP-diacylglycerol--glycerol-3-phosphate 3-phosphatidyltransferase</fullName>
        <ecNumber evidence="10">2.7.8.5</ecNumber>
    </recommendedName>
</protein>